<keyword evidence="4" id="KW-1185">Reference proteome</keyword>
<feature type="region of interest" description="Disordered" evidence="1">
    <location>
        <begin position="371"/>
        <end position="433"/>
    </location>
</feature>
<dbReference type="PATRIC" id="fig|1454001.3.peg.1222"/>
<gene>
    <name evidence="3" type="ORF">AW08_01198</name>
</gene>
<feature type="region of interest" description="Disordered" evidence="1">
    <location>
        <begin position="148"/>
        <end position="167"/>
    </location>
</feature>
<feature type="region of interest" description="Disordered" evidence="1">
    <location>
        <begin position="308"/>
        <end position="338"/>
    </location>
</feature>
<reference evidence="3" key="1">
    <citation type="submission" date="2014-02" db="EMBL/GenBank/DDBJ databases">
        <title>Expanding our view of genomic diversity in Candidatus Accumulibacter clades.</title>
        <authorList>
            <person name="Skennerton C.T."/>
            <person name="Barr J.J."/>
            <person name="Slater F.R."/>
            <person name="Bond P.L."/>
            <person name="Tyson G.W."/>
        </authorList>
    </citation>
    <scope>NUCLEOTIDE SEQUENCE [LARGE SCALE GENOMIC DNA]</scope>
</reference>
<accession>A0A011N0N3</accession>
<dbReference type="EMBL" id="JFAX01000005">
    <property type="protein sequence ID" value="EXI68416.1"/>
    <property type="molecule type" value="Genomic_DNA"/>
</dbReference>
<dbReference type="STRING" id="1454001.AW08_01198"/>
<protein>
    <submittedName>
        <fullName evidence="3">Tfp pilus assembly protein FimV</fullName>
    </submittedName>
</protein>
<proteinExistence type="predicted"/>
<evidence type="ECO:0000313" key="4">
    <source>
        <dbReference type="Proteomes" id="UP000020218"/>
    </source>
</evidence>
<sequence length="601" mass="64780">MKRLNALDLSPMLPGITHFRAAVMAAILPPLLVWSTGTAQGATLGKMTVLSTLGSRFEAVVEMASGTGDGKRMQAECFRLAPTGEGDLPTLRNARLTVEESAGRRHLRISSEQTINEPLLQVNVRVGCGAETGRNYVLLIDPAHRRAQPANLARPQSRDRQSPASSLAAVPLATPAAADGSPGRLAGAAGTGTAQAPAPPREPSRRTTAAARAGDRLLLSGEDEVVKALPGDEHPLRLSTRLSTELLGKSSESQRAMLRIEYQLLSALHTQAAQQLAIAQQIRQLESTLEALHRKSATQPLPVPAAVAATATSAANSDAPSRATREASPVRSPGPPAAAARETDWWFEGSLLLGLIAALAWFLRRRSLAPPSTAASANAEQPPDTSADESRWELQIADDGSERHRGGATAIAAESQRADDDGHVPTASSLRESDDEATAVLELAEIMLSFGRTKGAQHALEEFIAQQPMAAVTPWLKLLEVYRQGNEQTAFESLALKLTSLFNVAAPAWQTAEQLNAPIVTARELARMPIEQILTRLPTIDRMTHIRRELLRLWDTPGCPAYLDKLLRDNRKGERRGFELTAVRELLVLTDIQQEHPRPAR</sequence>
<evidence type="ECO:0000256" key="1">
    <source>
        <dbReference type="SAM" id="MobiDB-lite"/>
    </source>
</evidence>
<organism evidence="3 4">
    <name type="scientific">Candidatus Accumulibacter adjunctus</name>
    <dbReference type="NCBI Taxonomy" id="1454001"/>
    <lineage>
        <taxon>Bacteria</taxon>
        <taxon>Pseudomonadati</taxon>
        <taxon>Pseudomonadota</taxon>
        <taxon>Betaproteobacteria</taxon>
        <taxon>Candidatus Accumulibacter</taxon>
    </lineage>
</organism>
<name>A0A011N0N3_9PROT</name>
<evidence type="ECO:0000313" key="3">
    <source>
        <dbReference type="EMBL" id="EXI68416.1"/>
    </source>
</evidence>
<dbReference type="InterPro" id="IPR057840">
    <property type="entry name" value="FimV_N"/>
</dbReference>
<feature type="domain" description="FimV N-terminal" evidence="2">
    <location>
        <begin position="43"/>
        <end position="142"/>
    </location>
</feature>
<dbReference type="AlphaFoldDB" id="A0A011N0N3"/>
<dbReference type="Pfam" id="PF25800">
    <property type="entry name" value="FimV_N"/>
    <property type="match status" value="1"/>
</dbReference>
<feature type="compositionally biased region" description="Low complexity" evidence="1">
    <location>
        <begin position="308"/>
        <end position="321"/>
    </location>
</feature>
<feature type="region of interest" description="Disordered" evidence="1">
    <location>
        <begin position="175"/>
        <end position="213"/>
    </location>
</feature>
<evidence type="ECO:0000259" key="2">
    <source>
        <dbReference type="Pfam" id="PF25800"/>
    </source>
</evidence>
<dbReference type="Proteomes" id="UP000020218">
    <property type="component" value="Unassembled WGS sequence"/>
</dbReference>
<comment type="caution">
    <text evidence="3">The sequence shown here is derived from an EMBL/GenBank/DDBJ whole genome shotgun (WGS) entry which is preliminary data.</text>
</comment>
<feature type="compositionally biased region" description="Low complexity" evidence="1">
    <location>
        <begin position="175"/>
        <end position="196"/>
    </location>
</feature>